<name>A0A6S7KR07_PARCT</name>
<dbReference type="SUPFAM" id="SSF56672">
    <property type="entry name" value="DNA/RNA polymerases"/>
    <property type="match status" value="1"/>
</dbReference>
<organism evidence="1 2">
    <name type="scientific">Paramuricea clavata</name>
    <name type="common">Red gorgonian</name>
    <name type="synonym">Violescent sea-whip</name>
    <dbReference type="NCBI Taxonomy" id="317549"/>
    <lineage>
        <taxon>Eukaryota</taxon>
        <taxon>Metazoa</taxon>
        <taxon>Cnidaria</taxon>
        <taxon>Anthozoa</taxon>
        <taxon>Octocorallia</taxon>
        <taxon>Malacalcyonacea</taxon>
        <taxon>Plexauridae</taxon>
        <taxon>Paramuricea</taxon>
    </lineage>
</organism>
<dbReference type="EMBL" id="CACRXK020016946">
    <property type="protein sequence ID" value="CAB4030543.1"/>
    <property type="molecule type" value="Genomic_DNA"/>
</dbReference>
<comment type="caution">
    <text evidence="1">The sequence shown here is derived from an EMBL/GenBank/DDBJ whole genome shotgun (WGS) entry which is preliminary data.</text>
</comment>
<protein>
    <submittedName>
        <fullName evidence="1">Uncharacterized protein</fullName>
    </submittedName>
</protein>
<dbReference type="PROSITE" id="PS50878">
    <property type="entry name" value="RT_POL"/>
    <property type="match status" value="1"/>
</dbReference>
<feature type="non-terminal residue" evidence="1">
    <location>
        <position position="176"/>
    </location>
</feature>
<dbReference type="Proteomes" id="UP001152795">
    <property type="component" value="Unassembled WGS sequence"/>
</dbReference>
<dbReference type="AlphaFoldDB" id="A0A6S7KR07"/>
<evidence type="ECO:0000313" key="2">
    <source>
        <dbReference type="Proteomes" id="UP001152795"/>
    </source>
</evidence>
<feature type="non-terminal residue" evidence="1">
    <location>
        <position position="1"/>
    </location>
</feature>
<keyword evidence="2" id="KW-1185">Reference proteome</keyword>
<accession>A0A6S7KR07</accession>
<proteinExistence type="predicted"/>
<reference evidence="1" key="1">
    <citation type="submission" date="2020-04" db="EMBL/GenBank/DDBJ databases">
        <authorList>
            <person name="Alioto T."/>
            <person name="Alioto T."/>
            <person name="Gomez Garrido J."/>
        </authorList>
    </citation>
    <scope>NUCLEOTIDE SEQUENCE</scope>
    <source>
        <strain evidence="1">A484AB</strain>
    </source>
</reference>
<dbReference type="PANTHER" id="PTHR33332">
    <property type="entry name" value="REVERSE TRANSCRIPTASE DOMAIN-CONTAINING PROTEIN"/>
    <property type="match status" value="1"/>
</dbReference>
<sequence length="176" mass="19594">AMDEKKTTAMVLIDLSKAFDSNCHERLLQKLQNLGASSSSVDWFQSYLSDRYQVTRIGQSTSTSLLVKHGDPQGSILGPLLFTIYMNDLPKVVSNCNVESYVDDTKTFISFSLSEADLDLSSLSQDLRNIAEWCCSNKLLINPTKTVFMIFGMEKSIKNLPNLSIPFLGKILTPVT</sequence>
<gene>
    <name evidence="1" type="ORF">PACLA_8A078585</name>
</gene>
<dbReference type="Pfam" id="PF00078">
    <property type="entry name" value="RVT_1"/>
    <property type="match status" value="1"/>
</dbReference>
<evidence type="ECO:0000313" key="1">
    <source>
        <dbReference type="EMBL" id="CAB4030543.1"/>
    </source>
</evidence>
<dbReference type="InterPro" id="IPR043502">
    <property type="entry name" value="DNA/RNA_pol_sf"/>
</dbReference>
<dbReference type="InterPro" id="IPR000477">
    <property type="entry name" value="RT_dom"/>
</dbReference>
<dbReference type="OrthoDB" id="10037236at2759"/>